<feature type="transmembrane region" description="Helical" evidence="1">
    <location>
        <begin position="106"/>
        <end position="127"/>
    </location>
</feature>
<comment type="caution">
    <text evidence="2">The sequence shown here is derived from an EMBL/GenBank/DDBJ whole genome shotgun (WGS) entry which is preliminary data.</text>
</comment>
<name>A0A7K1LAI5_9ACTN</name>
<feature type="transmembrane region" description="Helical" evidence="1">
    <location>
        <begin position="172"/>
        <end position="191"/>
    </location>
</feature>
<proteinExistence type="predicted"/>
<reference evidence="2 3" key="1">
    <citation type="submission" date="2019-11" db="EMBL/GenBank/DDBJ databases">
        <authorList>
            <person name="Cao P."/>
        </authorList>
    </citation>
    <scope>NUCLEOTIDE SEQUENCE [LARGE SCALE GENOMIC DNA]</scope>
    <source>
        <strain evidence="2 3">NEAU-AAG5</strain>
    </source>
</reference>
<dbReference type="InterPro" id="IPR007404">
    <property type="entry name" value="YdjM-like"/>
</dbReference>
<dbReference type="EMBL" id="WOFH01000014">
    <property type="protein sequence ID" value="MUN41447.1"/>
    <property type="molecule type" value="Genomic_DNA"/>
</dbReference>
<keyword evidence="1" id="KW-1133">Transmembrane helix</keyword>
<gene>
    <name evidence="2" type="ORF">GNZ18_33370</name>
</gene>
<feature type="transmembrane region" description="Helical" evidence="1">
    <location>
        <begin position="54"/>
        <end position="74"/>
    </location>
</feature>
<feature type="transmembrane region" description="Helical" evidence="1">
    <location>
        <begin position="224"/>
        <end position="254"/>
    </location>
</feature>
<feature type="transmembrane region" description="Helical" evidence="1">
    <location>
        <begin position="148"/>
        <end position="166"/>
    </location>
</feature>
<dbReference type="RefSeq" id="WP_156220618.1">
    <property type="nucleotide sequence ID" value="NZ_WOFH01000014.1"/>
</dbReference>
<dbReference type="Pfam" id="PF04307">
    <property type="entry name" value="YdjM"/>
    <property type="match status" value="1"/>
</dbReference>
<keyword evidence="1" id="KW-0812">Transmembrane</keyword>
<organism evidence="2 3">
    <name type="scientific">Actinomadura litoris</name>
    <dbReference type="NCBI Taxonomy" id="2678616"/>
    <lineage>
        <taxon>Bacteria</taxon>
        <taxon>Bacillati</taxon>
        <taxon>Actinomycetota</taxon>
        <taxon>Actinomycetes</taxon>
        <taxon>Streptosporangiales</taxon>
        <taxon>Thermomonosporaceae</taxon>
        <taxon>Actinomadura</taxon>
    </lineage>
</organism>
<dbReference type="AlphaFoldDB" id="A0A7K1LAI5"/>
<dbReference type="Proteomes" id="UP000432015">
    <property type="component" value="Unassembled WGS sequence"/>
</dbReference>
<feature type="transmembrane region" description="Helical" evidence="1">
    <location>
        <begin position="274"/>
        <end position="296"/>
    </location>
</feature>
<evidence type="ECO:0000256" key="1">
    <source>
        <dbReference type="SAM" id="Phobius"/>
    </source>
</evidence>
<keyword evidence="3" id="KW-1185">Reference proteome</keyword>
<evidence type="ECO:0000313" key="2">
    <source>
        <dbReference type="EMBL" id="MUN41447.1"/>
    </source>
</evidence>
<protein>
    <submittedName>
        <fullName evidence="2">Uncharacterized protein</fullName>
    </submittedName>
</protein>
<evidence type="ECO:0000313" key="3">
    <source>
        <dbReference type="Proteomes" id="UP000432015"/>
    </source>
</evidence>
<keyword evidence="1" id="KW-0472">Membrane</keyword>
<accession>A0A7K1LAI5</accession>
<feature type="transmembrane region" description="Helical" evidence="1">
    <location>
        <begin position="81"/>
        <end position="100"/>
    </location>
</feature>
<sequence>MLGKTHALSGAMMFGVLAVPAAPVAHLSLPELALGTVVCAGAAMLPDIDHRESHVARTLGPLSRGLACAVAWVAGGHRRGVHSLVGVAVVALLAFLGAALRSGSTSWAVAGIALAAVLAGSGLLAGMAWPGDRRRGRRVYPERWHGPAAAGVFGVVALALAVGAAVDPHATGTGVLAVLLVLTLASAARVFHIRRWTRLRTEVDDLLPIPVTFVLLVGDTNLRVVPFAVVLGVIVHIAGDMATVGGCPLGWPWSLTARGPRAFRTNSPIERGPVTWACMVIFAVTVFWNSGIANAITRHG</sequence>